<proteinExistence type="predicted"/>
<evidence type="ECO:0000256" key="1">
    <source>
        <dbReference type="SAM" id="MobiDB-lite"/>
    </source>
</evidence>
<reference evidence="3" key="2">
    <citation type="submission" date="2023-05" db="EMBL/GenBank/DDBJ databases">
        <authorList>
            <consortium name="Lawrence Berkeley National Laboratory"/>
            <person name="Steindorff A."/>
            <person name="Hensen N."/>
            <person name="Bonometti L."/>
            <person name="Westerberg I."/>
            <person name="Brannstrom I.O."/>
            <person name="Guillou S."/>
            <person name="Cros-Aarteil S."/>
            <person name="Calhoun S."/>
            <person name="Haridas S."/>
            <person name="Kuo A."/>
            <person name="Mondo S."/>
            <person name="Pangilinan J."/>
            <person name="Riley R."/>
            <person name="Labutti K."/>
            <person name="Andreopoulos B."/>
            <person name="Lipzen A."/>
            <person name="Chen C."/>
            <person name="Yanf M."/>
            <person name="Daum C."/>
            <person name="Ng V."/>
            <person name="Clum A."/>
            <person name="Ohm R."/>
            <person name="Martin F."/>
            <person name="Silar P."/>
            <person name="Natvig D."/>
            <person name="Lalanne C."/>
            <person name="Gautier V."/>
            <person name="Ament-Velasquez S.L."/>
            <person name="Kruys A."/>
            <person name="Hutchinson M.I."/>
            <person name="Powell A.J."/>
            <person name="Barry K."/>
            <person name="Miller A.N."/>
            <person name="Grigoriev I.V."/>
            <person name="Debuchy R."/>
            <person name="Gladieux P."/>
            <person name="Thoren M.H."/>
            <person name="Johannesson H."/>
        </authorList>
    </citation>
    <scope>NUCLEOTIDE SEQUENCE</scope>
    <source>
        <strain evidence="3">CBS 990.96</strain>
    </source>
</reference>
<evidence type="ECO:0000313" key="3">
    <source>
        <dbReference type="EMBL" id="KAK4226544.1"/>
    </source>
</evidence>
<name>A0AAN7BND8_9PEZI</name>
<dbReference type="AlphaFoldDB" id="A0AAN7BND8"/>
<evidence type="ECO:0000256" key="2">
    <source>
        <dbReference type="SAM" id="SignalP"/>
    </source>
</evidence>
<dbReference type="Proteomes" id="UP001301958">
    <property type="component" value="Unassembled WGS sequence"/>
</dbReference>
<keyword evidence="4" id="KW-1185">Reference proteome</keyword>
<accession>A0AAN7BND8</accession>
<gene>
    <name evidence="3" type="ORF">QBC38DRAFT_366330</name>
</gene>
<feature type="signal peptide" evidence="2">
    <location>
        <begin position="1"/>
        <end position="20"/>
    </location>
</feature>
<reference evidence="3" key="1">
    <citation type="journal article" date="2023" name="Mol. Phylogenet. Evol.">
        <title>Genome-scale phylogeny and comparative genomics of the fungal order Sordariales.</title>
        <authorList>
            <person name="Hensen N."/>
            <person name="Bonometti L."/>
            <person name="Westerberg I."/>
            <person name="Brannstrom I.O."/>
            <person name="Guillou S."/>
            <person name="Cros-Aarteil S."/>
            <person name="Calhoun S."/>
            <person name="Haridas S."/>
            <person name="Kuo A."/>
            <person name="Mondo S."/>
            <person name="Pangilinan J."/>
            <person name="Riley R."/>
            <person name="LaButti K."/>
            <person name="Andreopoulos B."/>
            <person name="Lipzen A."/>
            <person name="Chen C."/>
            <person name="Yan M."/>
            <person name="Daum C."/>
            <person name="Ng V."/>
            <person name="Clum A."/>
            <person name="Steindorff A."/>
            <person name="Ohm R.A."/>
            <person name="Martin F."/>
            <person name="Silar P."/>
            <person name="Natvig D.O."/>
            <person name="Lalanne C."/>
            <person name="Gautier V."/>
            <person name="Ament-Velasquez S.L."/>
            <person name="Kruys A."/>
            <person name="Hutchinson M.I."/>
            <person name="Powell A.J."/>
            <person name="Barry K."/>
            <person name="Miller A.N."/>
            <person name="Grigoriev I.V."/>
            <person name="Debuchy R."/>
            <person name="Gladieux P."/>
            <person name="Hiltunen Thoren M."/>
            <person name="Johannesson H."/>
        </authorList>
    </citation>
    <scope>NUCLEOTIDE SEQUENCE</scope>
    <source>
        <strain evidence="3">CBS 990.96</strain>
    </source>
</reference>
<evidence type="ECO:0000313" key="4">
    <source>
        <dbReference type="Proteomes" id="UP001301958"/>
    </source>
</evidence>
<keyword evidence="2" id="KW-0732">Signal</keyword>
<sequence length="191" mass="19907">MRAFTVYFLLSALTAVAVQASVDEEYSIILERQAPGTPKFQCHSDCGNIIAGGRLAGHCNNSTWIDLYESCLRCASTFDIWSHYSSSIGNAAAACSFTPSPLPSGGASPSESASDSTELPSAAISTTPPPALATQTPAPAETITVCLDLPTILDQQLTSAQQTITTAGGLGRWTIEPILGLVVLATILLAF</sequence>
<feature type="region of interest" description="Disordered" evidence="1">
    <location>
        <begin position="105"/>
        <end position="135"/>
    </location>
</feature>
<organism evidence="3 4">
    <name type="scientific">Podospora fimiseda</name>
    <dbReference type="NCBI Taxonomy" id="252190"/>
    <lineage>
        <taxon>Eukaryota</taxon>
        <taxon>Fungi</taxon>
        <taxon>Dikarya</taxon>
        <taxon>Ascomycota</taxon>
        <taxon>Pezizomycotina</taxon>
        <taxon>Sordariomycetes</taxon>
        <taxon>Sordariomycetidae</taxon>
        <taxon>Sordariales</taxon>
        <taxon>Podosporaceae</taxon>
        <taxon>Podospora</taxon>
    </lineage>
</organism>
<feature type="chain" id="PRO_5042923422" evidence="2">
    <location>
        <begin position="21"/>
        <end position="191"/>
    </location>
</feature>
<comment type="caution">
    <text evidence="3">The sequence shown here is derived from an EMBL/GenBank/DDBJ whole genome shotgun (WGS) entry which is preliminary data.</text>
</comment>
<dbReference type="EMBL" id="MU865346">
    <property type="protein sequence ID" value="KAK4226544.1"/>
    <property type="molecule type" value="Genomic_DNA"/>
</dbReference>
<protein>
    <submittedName>
        <fullName evidence="3">Uncharacterized protein</fullName>
    </submittedName>
</protein>